<dbReference type="AlphaFoldDB" id="A0A9W8B397"/>
<dbReference type="InterPro" id="IPR012860">
    <property type="entry name" value="Afi1_N"/>
</dbReference>
<dbReference type="EMBL" id="JANBQB010001221">
    <property type="protein sequence ID" value="KAJ1971861.1"/>
    <property type="molecule type" value="Genomic_DNA"/>
</dbReference>
<evidence type="ECO:0000259" key="1">
    <source>
        <dbReference type="PROSITE" id="PS50211"/>
    </source>
</evidence>
<organism evidence="2 3">
    <name type="scientific">Dimargaris verticillata</name>
    <dbReference type="NCBI Taxonomy" id="2761393"/>
    <lineage>
        <taxon>Eukaryota</taxon>
        <taxon>Fungi</taxon>
        <taxon>Fungi incertae sedis</taxon>
        <taxon>Zoopagomycota</taxon>
        <taxon>Kickxellomycotina</taxon>
        <taxon>Dimargaritomycetes</taxon>
        <taxon>Dimargaritales</taxon>
        <taxon>Dimargaritaceae</taxon>
        <taxon>Dimargaris</taxon>
    </lineage>
</organism>
<name>A0A9W8B397_9FUNG</name>
<dbReference type="GO" id="GO:0005886">
    <property type="term" value="C:plasma membrane"/>
    <property type="evidence" value="ECO:0007669"/>
    <property type="project" value="TreeGrafter"/>
</dbReference>
<dbReference type="PROSITE" id="PS50211">
    <property type="entry name" value="DENN"/>
    <property type="match status" value="1"/>
</dbReference>
<feature type="domain" description="UDENN" evidence="1">
    <location>
        <begin position="10"/>
        <end position="137"/>
    </location>
</feature>
<dbReference type="InterPro" id="IPR037516">
    <property type="entry name" value="Tripartite_DENN"/>
</dbReference>
<reference evidence="2" key="1">
    <citation type="submission" date="2022-07" db="EMBL/GenBank/DDBJ databases">
        <title>Phylogenomic reconstructions and comparative analyses of Kickxellomycotina fungi.</title>
        <authorList>
            <person name="Reynolds N.K."/>
            <person name="Stajich J.E."/>
            <person name="Barry K."/>
            <person name="Grigoriev I.V."/>
            <person name="Crous P."/>
            <person name="Smith M.E."/>
        </authorList>
    </citation>
    <scope>NUCLEOTIDE SEQUENCE</scope>
    <source>
        <strain evidence="2">RSA 567</strain>
    </source>
</reference>
<feature type="non-terminal residue" evidence="2">
    <location>
        <position position="137"/>
    </location>
</feature>
<keyword evidence="3" id="KW-1185">Reference proteome</keyword>
<dbReference type="PANTHER" id="PTHR28245">
    <property type="entry name" value="ARF3-INTERACTING PROTEIN 1"/>
    <property type="match status" value="1"/>
</dbReference>
<protein>
    <recommendedName>
        <fullName evidence="1">UDENN domain-containing protein</fullName>
    </recommendedName>
</protein>
<dbReference type="Pfam" id="PF07792">
    <property type="entry name" value="Afi1"/>
    <property type="match status" value="1"/>
</dbReference>
<evidence type="ECO:0000313" key="3">
    <source>
        <dbReference type="Proteomes" id="UP001151582"/>
    </source>
</evidence>
<proteinExistence type="predicted"/>
<evidence type="ECO:0000313" key="2">
    <source>
        <dbReference type="EMBL" id="KAJ1971861.1"/>
    </source>
</evidence>
<accession>A0A9W8B397</accession>
<dbReference type="PANTHER" id="PTHR28245:SF1">
    <property type="entry name" value="ARF3-INTERACTING PROTEIN 1"/>
    <property type="match status" value="1"/>
</dbReference>
<dbReference type="GO" id="GO:0051666">
    <property type="term" value="P:actin cortical patch localization"/>
    <property type="evidence" value="ECO:0007669"/>
    <property type="project" value="TreeGrafter"/>
</dbReference>
<comment type="caution">
    <text evidence="2">The sequence shown here is derived from an EMBL/GenBank/DDBJ whole genome shotgun (WGS) entry which is preliminary data.</text>
</comment>
<dbReference type="InterPro" id="IPR052809">
    <property type="entry name" value="Actin_polarity_regulatory"/>
</dbReference>
<sequence length="137" mass="15781">MADSGRNHAEYILLAEFDIDKGSSLTHQYPKPVPTDEHQLAELMLPDGAHMRERDWTIFFLNQTVPPEDPSLLPALNPDDDCQTPILYGLSFVQTRHDREARRGATVKAMAICTRHRFLDQYKHILFLALESYFDKP</sequence>
<dbReference type="Proteomes" id="UP001151582">
    <property type="component" value="Unassembled WGS sequence"/>
</dbReference>
<dbReference type="OrthoDB" id="66409at2759"/>
<gene>
    <name evidence="2" type="ORF">H4R34_005604</name>
</gene>